<name>A0A656GNB0_PSEA0</name>
<reference evidence="1 2" key="1">
    <citation type="journal article" date="2011" name="PLoS Pathog.">
        <title>Dynamic evolution of pathogenicity revealed by sequencing and comparative genomics of 19 Pseudomonas syringae isolates.</title>
        <authorList>
            <person name="Baltrus D.A."/>
            <person name="Nishimura M.T."/>
            <person name="Romanchuk A."/>
            <person name="Chang J.H."/>
            <person name="Mukhtar M.S."/>
            <person name="Cherkis K."/>
            <person name="Roach J."/>
            <person name="Grant S.R."/>
            <person name="Jones C.D."/>
            <person name="Dangl J.L."/>
        </authorList>
    </citation>
    <scope>NUCLEOTIDE SEQUENCE [LARGE SCALE GENOMIC DNA]</scope>
    <source>
        <strain evidence="1 2">301020</strain>
    </source>
</reference>
<evidence type="ECO:0000313" key="2">
    <source>
        <dbReference type="Proteomes" id="UP000003465"/>
    </source>
</evidence>
<gene>
    <name evidence="1" type="ORF">PSYMO_36895</name>
</gene>
<dbReference type="EMBL" id="AEAG01002790">
    <property type="protein sequence ID" value="EGH26750.1"/>
    <property type="molecule type" value="Genomic_DNA"/>
</dbReference>
<organism evidence="1 2">
    <name type="scientific">Pseudomonas amygdali pv. mori str. 301020</name>
    <dbReference type="NCBI Taxonomy" id="629261"/>
    <lineage>
        <taxon>Bacteria</taxon>
        <taxon>Pseudomonadati</taxon>
        <taxon>Pseudomonadota</taxon>
        <taxon>Gammaproteobacteria</taxon>
        <taxon>Pseudomonadales</taxon>
        <taxon>Pseudomonadaceae</taxon>
        <taxon>Pseudomonas</taxon>
        <taxon>Pseudomonas amygdali</taxon>
    </lineage>
</organism>
<protein>
    <submittedName>
        <fullName evidence="1">Uncharacterized protein</fullName>
    </submittedName>
</protein>
<accession>A0A656GNB0</accession>
<feature type="non-terminal residue" evidence="1">
    <location>
        <position position="1"/>
    </location>
</feature>
<proteinExistence type="predicted"/>
<dbReference type="AlphaFoldDB" id="A0A656GNB0"/>
<evidence type="ECO:0000313" key="1">
    <source>
        <dbReference type="EMBL" id="EGH26750.1"/>
    </source>
</evidence>
<comment type="caution">
    <text evidence="1">The sequence shown here is derived from an EMBL/GenBank/DDBJ whole genome shotgun (WGS) entry which is preliminary data.</text>
</comment>
<dbReference type="Proteomes" id="UP000003465">
    <property type="component" value="Unassembled WGS sequence"/>
</dbReference>
<sequence>KAGDWFDLYILMRTVPAVLFTREAY</sequence>